<proteinExistence type="predicted"/>
<evidence type="ECO:0000313" key="2">
    <source>
        <dbReference type="EMBL" id="AMC00303.1"/>
    </source>
</evidence>
<dbReference type="GO" id="GO:0016747">
    <property type="term" value="F:acyltransferase activity, transferring groups other than amino-acyl groups"/>
    <property type="evidence" value="ECO:0007669"/>
    <property type="project" value="InterPro"/>
</dbReference>
<reference evidence="2 3" key="1">
    <citation type="journal article" date="2016" name="Genome Announc.">
        <title>Complete Genome Sequences of Aerococcus christensenii CCUG 28831T, Aerococcus sanguinicola CCUG 43001T, Aerococcus urinae CCUG 36881T, Aerococcus urinaeequi CCUG 28094T, Aerococcus urinaehominis CCUG 42038 BT, and Aerococcus viridans CCUG 4311T.</title>
        <authorList>
            <person name="Carkaci D."/>
            <person name="Dargis R."/>
            <person name="Nielsen X.C."/>
            <person name="Skovgaard O."/>
            <person name="Fuursted K."/>
            <person name="Christensen J.J."/>
        </authorList>
    </citation>
    <scope>NUCLEOTIDE SEQUENCE [LARGE SCALE GENOMIC DNA]</scope>
    <source>
        <strain evidence="2 3">CCUG4311</strain>
    </source>
</reference>
<dbReference type="InterPro" id="IPR000182">
    <property type="entry name" value="GNAT_dom"/>
</dbReference>
<dbReference type="InterPro" id="IPR016181">
    <property type="entry name" value="Acyl_CoA_acyltransferase"/>
</dbReference>
<dbReference type="Proteomes" id="UP000066986">
    <property type="component" value="Chromosome"/>
</dbReference>
<dbReference type="Gene3D" id="3.40.630.30">
    <property type="match status" value="1"/>
</dbReference>
<dbReference type="EMBL" id="CP014164">
    <property type="protein sequence ID" value="AMC00303.1"/>
    <property type="molecule type" value="Genomic_DNA"/>
</dbReference>
<reference evidence="3" key="2">
    <citation type="submission" date="2016-01" db="EMBL/GenBank/DDBJ databases">
        <title>Six Aerococcus type strain genome sequencing and assembly using PacBio and Illumina Hiseq.</title>
        <authorList>
            <person name="Carkaci D."/>
            <person name="Dargis R."/>
            <person name="Nielsen X.C."/>
            <person name="Skovgaard O."/>
            <person name="Fuursted K."/>
            <person name="Christensen J.J."/>
        </authorList>
    </citation>
    <scope>NUCLEOTIDE SEQUENCE [LARGE SCALE GENOMIC DNA]</scope>
    <source>
        <strain evidence="3">CCUG4311</strain>
    </source>
</reference>
<evidence type="ECO:0000259" key="1">
    <source>
        <dbReference type="PROSITE" id="PS51186"/>
    </source>
</evidence>
<dbReference type="AlphaFoldDB" id="A0AAU8U4U0"/>
<dbReference type="KEGG" id="avs:AWM76_01300"/>
<accession>A0AAU8U4U0</accession>
<name>A0AAU8U4U0_9LACT</name>
<sequence>MQEFTFDHMFTLADTYDETELYYFIGNRKVPSMYSNNKIVLDFVPTAEELDILEDNFLDYAYDLNLSYYSFVLPMNQPLAPDLFASIGEVGYEISLTKLMVLDPADFKGSTKAQDTYGDRLVLKEVDASIEQDYFDFNQVFDKAIDDSSEFAQQKLNYYPWFLAEDNTTAVAVYIDDKLVAIADVIRLAHAYEIDNFQVLEEYQRHGIGSLIQAWVCNKALSDGKMVALAADADDTPYDMYLKQGYQDLGMQIGLSRKIEEPIIEDIQTYQADPVAYMLENAGLDDFDELDDYDDFDDFDEFEELDD</sequence>
<dbReference type="SUPFAM" id="SSF55729">
    <property type="entry name" value="Acyl-CoA N-acyltransferases (Nat)"/>
    <property type="match status" value="1"/>
</dbReference>
<dbReference type="GeneID" id="32029545"/>
<dbReference type="Pfam" id="PF00583">
    <property type="entry name" value="Acetyltransf_1"/>
    <property type="match status" value="1"/>
</dbReference>
<feature type="domain" description="N-acetyltransferase" evidence="1">
    <location>
        <begin position="124"/>
        <end position="280"/>
    </location>
</feature>
<dbReference type="InterPro" id="IPR040549">
    <property type="entry name" value="DUF5613"/>
</dbReference>
<dbReference type="RefSeq" id="WP_003143473.1">
    <property type="nucleotide sequence ID" value="NZ_CP014164.1"/>
</dbReference>
<dbReference type="CDD" id="cd04301">
    <property type="entry name" value="NAT_SF"/>
    <property type="match status" value="1"/>
</dbReference>
<dbReference type="PROSITE" id="PS51186">
    <property type="entry name" value="GNAT"/>
    <property type="match status" value="1"/>
</dbReference>
<organism evidence="2 3">
    <name type="scientific">Aerococcus viridans</name>
    <dbReference type="NCBI Taxonomy" id="1377"/>
    <lineage>
        <taxon>Bacteria</taxon>
        <taxon>Bacillati</taxon>
        <taxon>Bacillota</taxon>
        <taxon>Bacilli</taxon>
        <taxon>Lactobacillales</taxon>
        <taxon>Aerococcaceae</taxon>
        <taxon>Aerococcus</taxon>
    </lineage>
</organism>
<gene>
    <name evidence="2" type="ORF">AWM76_01300</name>
</gene>
<dbReference type="Pfam" id="PF18467">
    <property type="entry name" value="DUF5613"/>
    <property type="match status" value="1"/>
</dbReference>
<evidence type="ECO:0000313" key="3">
    <source>
        <dbReference type="Proteomes" id="UP000066986"/>
    </source>
</evidence>
<protein>
    <recommendedName>
        <fullName evidence="1">N-acetyltransferase domain-containing protein</fullName>
    </recommendedName>
</protein>